<sequence length="551" mass="59004">MAVLIVGTAVARAQVFVVDAGTSTLYQAQGGSLQMQGASYNATLGGGVVAGRFVGGATLEKQIGRAFFTAGSQIRQCNLPTDLFDADHRIYAIGASVTTKVRATKLYALAGTTSTEFGSPFFEGSHPRTPMAMLLVERPLSPHTTVEAQVVATHDSTSHLSIAQSMSAIASLIWKPERRWTVALAGGSGNDRPYGAFSIDTTHRLWDLKAAYIYASDQFQRVGESSFLTPEPVRENVLLTIRPAHELSFTVGRQNSLVPQTDGSPSIRSTVDQASASLQVEQARLSASVFESNYAGRRYESLVLAASREITPRIHVGGSYLASRERDSLPDGPPSGPSSTLYLANAEESLTPRWTVTEIANLSNGQATYGMGGSFLSNFATVNLDYQTYYVPTRATGPFEQAVIVNVLIHLPGGLALHGGSFVGPDGNLLYTAEAQGLYARGPQLRQPEQFHSSMGPMLLHGCVVDTAGKPVMGAALMINQTPIFTDSRGCFALRERRARVHPLSVMVDQFLDGGHYRVVSAPHLIRSAAGDVEPESLIVVALLPHGERPS</sequence>
<accession>A0A239DKX0</accession>
<evidence type="ECO:0000313" key="2">
    <source>
        <dbReference type="Proteomes" id="UP000198356"/>
    </source>
</evidence>
<dbReference type="Proteomes" id="UP000198356">
    <property type="component" value="Unassembled WGS sequence"/>
</dbReference>
<name>A0A239DKX0_9BACT</name>
<keyword evidence="2" id="KW-1185">Reference proteome</keyword>
<dbReference type="AlphaFoldDB" id="A0A239DKX0"/>
<evidence type="ECO:0000313" key="1">
    <source>
        <dbReference type="EMBL" id="SNS32701.1"/>
    </source>
</evidence>
<dbReference type="OrthoDB" id="103596at2"/>
<protein>
    <submittedName>
        <fullName evidence="1">Uncharacterized protein</fullName>
    </submittedName>
</protein>
<dbReference type="EMBL" id="FZOU01000001">
    <property type="protein sequence ID" value="SNS32701.1"/>
    <property type="molecule type" value="Genomic_DNA"/>
</dbReference>
<reference evidence="1 2" key="1">
    <citation type="submission" date="2017-06" db="EMBL/GenBank/DDBJ databases">
        <authorList>
            <person name="Kim H.J."/>
            <person name="Triplett B.A."/>
        </authorList>
    </citation>
    <scope>NUCLEOTIDE SEQUENCE [LARGE SCALE GENOMIC DNA]</scope>
    <source>
        <strain evidence="1 2">DSM 18704</strain>
    </source>
</reference>
<organism evidence="1 2">
    <name type="scientific">Granulicella rosea</name>
    <dbReference type="NCBI Taxonomy" id="474952"/>
    <lineage>
        <taxon>Bacteria</taxon>
        <taxon>Pseudomonadati</taxon>
        <taxon>Acidobacteriota</taxon>
        <taxon>Terriglobia</taxon>
        <taxon>Terriglobales</taxon>
        <taxon>Acidobacteriaceae</taxon>
        <taxon>Granulicella</taxon>
    </lineage>
</organism>
<gene>
    <name evidence="1" type="ORF">SAMN05421770_101512</name>
</gene>
<proteinExistence type="predicted"/>
<dbReference type="RefSeq" id="WP_142988174.1">
    <property type="nucleotide sequence ID" value="NZ_FZOU01000001.1"/>
</dbReference>